<accession>A0A398BRU9</accession>
<name>A0A398BRU9_9RHOB</name>
<keyword evidence="2" id="KW-1185">Reference proteome</keyword>
<protein>
    <submittedName>
        <fullName evidence="1">Uncharacterized protein</fullName>
    </submittedName>
</protein>
<dbReference type="AlphaFoldDB" id="A0A398BRU9"/>
<gene>
    <name evidence="1" type="ORF">D2N39_13015</name>
</gene>
<evidence type="ECO:0000313" key="2">
    <source>
        <dbReference type="Proteomes" id="UP000266649"/>
    </source>
</evidence>
<dbReference type="Proteomes" id="UP000266649">
    <property type="component" value="Unassembled WGS sequence"/>
</dbReference>
<evidence type="ECO:0000313" key="1">
    <source>
        <dbReference type="EMBL" id="RID91611.1"/>
    </source>
</evidence>
<proteinExistence type="predicted"/>
<reference evidence="1 2" key="1">
    <citation type="submission" date="2018-09" db="EMBL/GenBank/DDBJ databases">
        <title>Gemmobacter lutimaris sp. nov., a marine bacterium isolated from tidal flat.</title>
        <authorList>
            <person name="Lee D.W."/>
            <person name="Yoo Y."/>
            <person name="Kim J.-J."/>
            <person name="Kim B.S."/>
        </authorList>
    </citation>
    <scope>NUCLEOTIDE SEQUENCE [LARGE SCALE GENOMIC DNA]</scope>
    <source>
        <strain evidence="1 2">YJ-T1-11</strain>
    </source>
</reference>
<organism evidence="1 2">
    <name type="scientific">Gemmobacter lutimaris</name>
    <dbReference type="NCBI Taxonomy" id="2306023"/>
    <lineage>
        <taxon>Bacteria</taxon>
        <taxon>Pseudomonadati</taxon>
        <taxon>Pseudomonadota</taxon>
        <taxon>Alphaproteobacteria</taxon>
        <taxon>Rhodobacterales</taxon>
        <taxon>Paracoccaceae</taxon>
        <taxon>Gemmobacter</taxon>
    </lineage>
</organism>
<comment type="caution">
    <text evidence="1">The sequence shown here is derived from an EMBL/GenBank/DDBJ whole genome shotgun (WGS) entry which is preliminary data.</text>
</comment>
<dbReference type="EMBL" id="QXXQ01000006">
    <property type="protein sequence ID" value="RID91611.1"/>
    <property type="molecule type" value="Genomic_DNA"/>
</dbReference>
<sequence length="223" mass="23762">MDYYPSPAAKCWQDRIASMVQDLPDALDDRAESQAAAIIRGILADQSAMDEARHLFQRFDLARRTHPAYRQADFRALSERAAAVKDEVFAMSDAYANAFGALARAGRLPDAVDSAGTANAFGDALDALDALHRMLAGASQAIHADVGADVGGPAITAPPCPAIEVFAQGLAHLWIGAGRTLSRADGKMFAAVLRVAQEVLTGEAEIKSEDRLLSRIRAWANSA</sequence>